<dbReference type="Proteomes" id="UP001276659">
    <property type="component" value="Unassembled WGS sequence"/>
</dbReference>
<feature type="region of interest" description="Disordered" evidence="1">
    <location>
        <begin position="154"/>
        <end position="182"/>
    </location>
</feature>
<gene>
    <name evidence="2" type="ORF">OEA41_008577</name>
</gene>
<dbReference type="EMBL" id="JASNWA010000004">
    <property type="protein sequence ID" value="KAK3177248.1"/>
    <property type="molecule type" value="Genomic_DNA"/>
</dbReference>
<feature type="region of interest" description="Disordered" evidence="1">
    <location>
        <begin position="231"/>
        <end position="268"/>
    </location>
</feature>
<proteinExistence type="predicted"/>
<evidence type="ECO:0000313" key="2">
    <source>
        <dbReference type="EMBL" id="KAK3177248.1"/>
    </source>
</evidence>
<feature type="compositionally biased region" description="Pro residues" evidence="1">
    <location>
        <begin position="48"/>
        <end position="60"/>
    </location>
</feature>
<evidence type="ECO:0000313" key="3">
    <source>
        <dbReference type="Proteomes" id="UP001276659"/>
    </source>
</evidence>
<accession>A0AAD9ZG22</accession>
<feature type="compositionally biased region" description="Polar residues" evidence="1">
    <location>
        <begin position="154"/>
        <end position="170"/>
    </location>
</feature>
<evidence type="ECO:0000256" key="1">
    <source>
        <dbReference type="SAM" id="MobiDB-lite"/>
    </source>
</evidence>
<feature type="compositionally biased region" description="Basic and acidic residues" evidence="1">
    <location>
        <begin position="1"/>
        <end position="12"/>
    </location>
</feature>
<feature type="compositionally biased region" description="Polar residues" evidence="1">
    <location>
        <begin position="115"/>
        <end position="141"/>
    </location>
</feature>
<name>A0AAD9ZG22_9LECA</name>
<feature type="compositionally biased region" description="Basic residues" evidence="1">
    <location>
        <begin position="89"/>
        <end position="98"/>
    </location>
</feature>
<keyword evidence="3" id="KW-1185">Reference proteome</keyword>
<reference evidence="2" key="1">
    <citation type="submission" date="2022-11" db="EMBL/GenBank/DDBJ databases">
        <title>Chromosomal genome sequence assembly and mating type (MAT) locus characterization of the leprose asexual lichenized fungus Lepraria neglecta (Nyl.) Erichsen.</title>
        <authorList>
            <person name="Allen J.L."/>
            <person name="Pfeffer B."/>
        </authorList>
    </citation>
    <scope>NUCLEOTIDE SEQUENCE</scope>
    <source>
        <strain evidence="2">Allen 5258</strain>
    </source>
</reference>
<protein>
    <submittedName>
        <fullName evidence="2">Uncharacterized protein</fullName>
    </submittedName>
</protein>
<comment type="caution">
    <text evidence="2">The sequence shown here is derived from an EMBL/GenBank/DDBJ whole genome shotgun (WGS) entry which is preliminary data.</text>
</comment>
<dbReference type="AlphaFoldDB" id="A0AAD9ZG22"/>
<feature type="compositionally biased region" description="Acidic residues" evidence="1">
    <location>
        <begin position="231"/>
        <end position="243"/>
    </location>
</feature>
<sequence>MGRKVKPQEERRATRRATQRNYNRDNTTRRTGPSNITAEPAPFNQGPESPPGRPRHPSPPNSSLLRQNPTASEPAALFDPTAEDDNHPRINRVTRKRPAASSPRSSHSRPKAPSTSSTANNVPLSTGTDTRSQSIDLSSRSNSLNRIIEQDISHTPNISQGPGVNNNKNTLYPIPQLQPRSSTSASLPVASLTSRVTAVHIPLSTSTLTSVNIPSHSTFSRPTVVTYTLLLDDDDDDDDDDDYAPDHDDPLESRSAVSGPSDLDRYDESAVSLEDDLSELSLSDEAPDPIAAAQDCLDRSWAPLCTCSKTATSTAS</sequence>
<organism evidence="2 3">
    <name type="scientific">Lepraria neglecta</name>
    <dbReference type="NCBI Taxonomy" id="209136"/>
    <lineage>
        <taxon>Eukaryota</taxon>
        <taxon>Fungi</taxon>
        <taxon>Dikarya</taxon>
        <taxon>Ascomycota</taxon>
        <taxon>Pezizomycotina</taxon>
        <taxon>Lecanoromycetes</taxon>
        <taxon>OSLEUM clade</taxon>
        <taxon>Lecanoromycetidae</taxon>
        <taxon>Lecanorales</taxon>
        <taxon>Lecanorineae</taxon>
        <taxon>Stereocaulaceae</taxon>
        <taxon>Lepraria</taxon>
    </lineage>
</organism>
<feature type="region of interest" description="Disordered" evidence="1">
    <location>
        <begin position="1"/>
        <end position="141"/>
    </location>
</feature>